<comment type="caution">
    <text evidence="3">The sequence shown here is derived from an EMBL/GenBank/DDBJ whole genome shotgun (WGS) entry which is preliminary data.</text>
</comment>
<organism evidence="3 4">
    <name type="scientific">Macrostomum lignano</name>
    <dbReference type="NCBI Taxonomy" id="282301"/>
    <lineage>
        <taxon>Eukaryota</taxon>
        <taxon>Metazoa</taxon>
        <taxon>Spiralia</taxon>
        <taxon>Lophotrochozoa</taxon>
        <taxon>Platyhelminthes</taxon>
        <taxon>Rhabditophora</taxon>
        <taxon>Macrostomorpha</taxon>
        <taxon>Macrostomida</taxon>
        <taxon>Macrostomidae</taxon>
        <taxon>Macrostomum</taxon>
    </lineage>
</organism>
<dbReference type="AlphaFoldDB" id="A0A267GLG4"/>
<feature type="non-terminal residue" evidence="3">
    <location>
        <position position="1"/>
    </location>
</feature>
<evidence type="ECO:0000256" key="1">
    <source>
        <dbReference type="SAM" id="MobiDB-lite"/>
    </source>
</evidence>
<gene>
    <name evidence="3" type="ORF">BOX15_Mlig031214g1</name>
</gene>
<evidence type="ECO:0000313" key="4">
    <source>
        <dbReference type="Proteomes" id="UP000215902"/>
    </source>
</evidence>
<reference evidence="3 4" key="1">
    <citation type="submission" date="2017-06" db="EMBL/GenBank/DDBJ databases">
        <title>A platform for efficient transgenesis in Macrostomum lignano, a flatworm model organism for stem cell research.</title>
        <authorList>
            <person name="Berezikov E."/>
        </authorList>
    </citation>
    <scope>NUCLEOTIDE SEQUENCE [LARGE SCALE GENOMIC DNA]</scope>
    <source>
        <strain evidence="3">DV1</strain>
        <tissue evidence="3">Whole organism</tissue>
    </source>
</reference>
<protein>
    <recommendedName>
        <fullName evidence="5">H15 domain-containing protein</fullName>
    </recommendedName>
</protein>
<evidence type="ECO:0000256" key="2">
    <source>
        <dbReference type="SAM" id="Phobius"/>
    </source>
</evidence>
<proteinExistence type="predicted"/>
<keyword evidence="2" id="KW-0472">Membrane</keyword>
<evidence type="ECO:0000313" key="3">
    <source>
        <dbReference type="EMBL" id="PAA86865.1"/>
    </source>
</evidence>
<feature type="region of interest" description="Disordered" evidence="1">
    <location>
        <begin position="65"/>
        <end position="87"/>
    </location>
</feature>
<feature type="transmembrane region" description="Helical" evidence="2">
    <location>
        <begin position="36"/>
        <end position="56"/>
    </location>
</feature>
<keyword evidence="2" id="KW-1133">Transmembrane helix</keyword>
<dbReference type="Proteomes" id="UP000215902">
    <property type="component" value="Unassembled WGS sequence"/>
</dbReference>
<name>A0A267GLG4_9PLAT</name>
<dbReference type="EMBL" id="NIVC01000260">
    <property type="protein sequence ID" value="PAA86865.1"/>
    <property type="molecule type" value="Genomic_DNA"/>
</dbReference>
<sequence>RAGWVCVEHNDAVQFFNYRIGGAAISEFRIHSLSSAPLLLLALLCLAPILLSNLFLPTTMSAPAAAAPAKKVPKPKKPAKPKSHPSYTDMINAAIAGLKSAKAPAVRPS</sequence>
<accession>A0A267GLG4</accession>
<keyword evidence="4" id="KW-1185">Reference proteome</keyword>
<evidence type="ECO:0008006" key="5">
    <source>
        <dbReference type="Google" id="ProtNLM"/>
    </source>
</evidence>
<feature type="compositionally biased region" description="Basic residues" evidence="1">
    <location>
        <begin position="71"/>
        <end position="83"/>
    </location>
</feature>
<keyword evidence="2" id="KW-0812">Transmembrane</keyword>